<comment type="caution">
    <text evidence="8">The sequence shown here is derived from an EMBL/GenBank/DDBJ whole genome shotgun (WGS) entry which is preliminary data.</text>
</comment>
<feature type="transmembrane region" description="Helical" evidence="7">
    <location>
        <begin position="44"/>
        <end position="63"/>
    </location>
</feature>
<sequence length="438" mass="45568">MASLPEPVMGTTDHEAQSAPKVAPEGVALRATPRAVTRLNRRTLAVSAALLAVAVAGASMWALQSKGRRGSSDQTNLYNVDRIAKADDLDQLPADYSKVPAKPAPASPASVPQLGPPLPGDWGAASAMPPLPSGNVNPGPSAENIDRQRLADEIARSAVFFRTGSDAGKPDAVSTSAGAEPTANAGAGAFNPMGAGPASTAAQPNDPTAIQNRQDQKEAFMAKGGDAATSNTGNLQAPASPYTVMAGTIIPAALVTGINSDLPGEIIAEVTQPVYDTATGHYLLIPQGSRLIGRYDSQVAFGQQRVLLVWLRLVLPDTSSIALDKLPGIDPAGYAGLEDGVDWHWGRILTGAVLSTMLGVGSELAVSNQGNVNGNTVIALRDSSQDTANQVGQEITRRDLSIQPTLTVRPGFQVNVMVNKDLVLRPYQPLFVQRGSMP</sequence>
<evidence type="ECO:0000256" key="5">
    <source>
        <dbReference type="ARBA" id="ARBA00023136"/>
    </source>
</evidence>
<evidence type="ECO:0000256" key="6">
    <source>
        <dbReference type="SAM" id="MobiDB-lite"/>
    </source>
</evidence>
<comment type="similarity">
    <text evidence="2">Belongs to the TrbI/VirB10 family.</text>
</comment>
<dbReference type="CDD" id="cd16429">
    <property type="entry name" value="VirB10"/>
    <property type="match status" value="1"/>
</dbReference>
<organism evidence="8 9">
    <name type="scientific">Burkholderia theae</name>
    <dbReference type="NCBI Taxonomy" id="3143496"/>
    <lineage>
        <taxon>Bacteria</taxon>
        <taxon>Pseudomonadati</taxon>
        <taxon>Pseudomonadota</taxon>
        <taxon>Betaproteobacteria</taxon>
        <taxon>Burkholderiales</taxon>
        <taxon>Burkholderiaceae</taxon>
        <taxon>Burkholderia</taxon>
    </lineage>
</organism>
<name>A0ABU9WGJ7_9BURK</name>
<feature type="region of interest" description="Disordered" evidence="6">
    <location>
        <begin position="95"/>
        <end position="143"/>
    </location>
</feature>
<dbReference type="EMBL" id="JBCPYA010000004">
    <property type="protein sequence ID" value="MEN2470731.1"/>
    <property type="molecule type" value="Genomic_DNA"/>
</dbReference>
<dbReference type="InterPro" id="IPR005498">
    <property type="entry name" value="T4SS_VirB10/TraB/TrbI"/>
</dbReference>
<keyword evidence="9" id="KW-1185">Reference proteome</keyword>
<gene>
    <name evidence="8" type="ORF">VOI36_12600</name>
</gene>
<dbReference type="Pfam" id="PF03743">
    <property type="entry name" value="TrbI"/>
    <property type="match status" value="1"/>
</dbReference>
<accession>A0ABU9WGJ7</accession>
<keyword evidence="5 7" id="KW-0472">Membrane</keyword>
<feature type="region of interest" description="Disordered" evidence="6">
    <location>
        <begin position="165"/>
        <end position="211"/>
    </location>
</feature>
<keyword evidence="4 7" id="KW-1133">Transmembrane helix</keyword>
<comment type="subcellular location">
    <subcellularLocation>
        <location evidence="1">Membrane</location>
        <topology evidence="1">Single-pass membrane protein</topology>
    </subcellularLocation>
</comment>
<evidence type="ECO:0000256" key="7">
    <source>
        <dbReference type="SAM" id="Phobius"/>
    </source>
</evidence>
<feature type="compositionally biased region" description="Polar residues" evidence="6">
    <location>
        <begin position="200"/>
        <end position="211"/>
    </location>
</feature>
<protein>
    <submittedName>
        <fullName evidence="8">TrbI/VirB10 family protein</fullName>
    </submittedName>
</protein>
<evidence type="ECO:0000256" key="1">
    <source>
        <dbReference type="ARBA" id="ARBA00004167"/>
    </source>
</evidence>
<evidence type="ECO:0000256" key="2">
    <source>
        <dbReference type="ARBA" id="ARBA00010265"/>
    </source>
</evidence>
<dbReference type="InterPro" id="IPR042217">
    <property type="entry name" value="T4SS_VirB10/TrbI"/>
</dbReference>
<evidence type="ECO:0000313" key="9">
    <source>
        <dbReference type="Proteomes" id="UP001466933"/>
    </source>
</evidence>
<evidence type="ECO:0000313" key="8">
    <source>
        <dbReference type="EMBL" id="MEN2470731.1"/>
    </source>
</evidence>
<reference evidence="8 9" key="1">
    <citation type="submission" date="2024-05" db="EMBL/GenBank/DDBJ databases">
        <title>Burkholderia sp. Nov. a novel bacteria isolated from rhizosphere soil of Camellia sinensis.</title>
        <authorList>
            <person name="Dong Y."/>
        </authorList>
    </citation>
    <scope>NUCLEOTIDE SEQUENCE [LARGE SCALE GENOMIC DNA]</scope>
    <source>
        <strain evidence="8 9">GS2Y</strain>
    </source>
</reference>
<evidence type="ECO:0000256" key="4">
    <source>
        <dbReference type="ARBA" id="ARBA00022989"/>
    </source>
</evidence>
<feature type="region of interest" description="Disordered" evidence="6">
    <location>
        <begin position="1"/>
        <end position="24"/>
    </location>
</feature>
<dbReference type="Proteomes" id="UP001466933">
    <property type="component" value="Unassembled WGS sequence"/>
</dbReference>
<dbReference type="RefSeq" id="WP_343492147.1">
    <property type="nucleotide sequence ID" value="NZ_JBCPYA010000004.1"/>
</dbReference>
<evidence type="ECO:0000256" key="3">
    <source>
        <dbReference type="ARBA" id="ARBA00022692"/>
    </source>
</evidence>
<proteinExistence type="inferred from homology"/>
<keyword evidence="3 7" id="KW-0812">Transmembrane</keyword>
<dbReference type="Gene3D" id="2.40.128.260">
    <property type="entry name" value="Type IV secretion system, VirB10/TraB/TrbI"/>
    <property type="match status" value="1"/>
</dbReference>